<dbReference type="GO" id="GO:0000166">
    <property type="term" value="F:nucleotide binding"/>
    <property type="evidence" value="ECO:0007669"/>
    <property type="project" value="UniProtKB-KW"/>
</dbReference>
<dbReference type="Gramene" id="VVA41664">
    <property type="protein sequence ID" value="VVA41664"/>
    <property type="gene ID" value="Prudul26B014877"/>
</dbReference>
<dbReference type="CDD" id="cd14798">
    <property type="entry name" value="RX-CC_like"/>
    <property type="match status" value="1"/>
</dbReference>
<evidence type="ECO:0000313" key="5">
    <source>
        <dbReference type="EMBL" id="VVA41664.1"/>
    </source>
</evidence>
<reference evidence="6" key="1">
    <citation type="journal article" date="2020" name="Plant J.">
        <title>Transposons played a major role in the diversification between the closely related almond and peach genomes: results from the almond genome sequence.</title>
        <authorList>
            <person name="Alioto T."/>
            <person name="Alexiou K.G."/>
            <person name="Bardil A."/>
            <person name="Barteri F."/>
            <person name="Castanera R."/>
            <person name="Cruz F."/>
            <person name="Dhingra A."/>
            <person name="Duval H."/>
            <person name="Fernandez I Marti A."/>
            <person name="Frias L."/>
            <person name="Galan B."/>
            <person name="Garcia J.L."/>
            <person name="Howad W."/>
            <person name="Gomez-Garrido J."/>
            <person name="Gut M."/>
            <person name="Julca I."/>
            <person name="Morata J."/>
            <person name="Puigdomenech P."/>
            <person name="Ribeca P."/>
            <person name="Rubio Cabetas M.J."/>
            <person name="Vlasova A."/>
            <person name="Wirthensohn M."/>
            <person name="Garcia-Mas J."/>
            <person name="Gabaldon T."/>
            <person name="Casacuberta J.M."/>
            <person name="Arus P."/>
        </authorList>
    </citation>
    <scope>NUCLEOTIDE SEQUENCE [LARGE SCALE GENOMIC DNA]</scope>
    <source>
        <strain evidence="6">cv. Texas</strain>
    </source>
</reference>
<evidence type="ECO:0000313" key="6">
    <source>
        <dbReference type="Proteomes" id="UP000327085"/>
    </source>
</evidence>
<sequence>MVEAVVSFVVQRVRRLIVQEAKFLYRVDNQIESVQTKLQLIQGFLKDTNIRQRDDATVRVVVAKVDEFSRTSVCPIWAVGDVSPRLNLIPFALMEGGALAKTLFLNVPTKPDYRYDGERPFHVKDVVEKNGMLLRSAGDPFSKSVAGFDTVFLTFPGLGSLFPAVLPYSIKAGIYGTAANKNASSGLPMVE</sequence>
<dbReference type="EMBL" id="CABIKO010001424">
    <property type="protein sequence ID" value="VVA41664.1"/>
    <property type="molecule type" value="Genomic_DNA"/>
</dbReference>
<evidence type="ECO:0000256" key="1">
    <source>
        <dbReference type="ARBA" id="ARBA00022737"/>
    </source>
</evidence>
<protein>
    <submittedName>
        <fullName evidence="5">PREDICTED: glutathione</fullName>
    </submittedName>
</protein>
<dbReference type="SUPFAM" id="SSF51905">
    <property type="entry name" value="FAD/NAD(P)-binding domain"/>
    <property type="match status" value="1"/>
</dbReference>
<name>A0A5E4GPI9_PRUDU</name>
<evidence type="ECO:0000259" key="4">
    <source>
        <dbReference type="Pfam" id="PF18052"/>
    </source>
</evidence>
<evidence type="ECO:0000256" key="3">
    <source>
        <dbReference type="ARBA" id="ARBA00022821"/>
    </source>
</evidence>
<keyword evidence="1" id="KW-0677">Repeat</keyword>
<dbReference type="GO" id="GO:0006952">
    <property type="term" value="P:defense response"/>
    <property type="evidence" value="ECO:0007669"/>
    <property type="project" value="UniProtKB-KW"/>
</dbReference>
<dbReference type="InParanoid" id="A0A5E4GPI9"/>
<evidence type="ECO:0000256" key="2">
    <source>
        <dbReference type="ARBA" id="ARBA00022741"/>
    </source>
</evidence>
<dbReference type="Pfam" id="PF18052">
    <property type="entry name" value="Rx_N"/>
    <property type="match status" value="1"/>
</dbReference>
<feature type="domain" description="Disease resistance N-terminal" evidence="4">
    <location>
        <begin position="5"/>
        <end position="69"/>
    </location>
</feature>
<dbReference type="InterPro" id="IPR038005">
    <property type="entry name" value="RX-like_CC"/>
</dbReference>
<dbReference type="Gene3D" id="3.50.50.60">
    <property type="entry name" value="FAD/NAD(P)-binding domain"/>
    <property type="match status" value="1"/>
</dbReference>
<dbReference type="AlphaFoldDB" id="A0A5E4GPI9"/>
<keyword evidence="3" id="KW-0611">Plant defense</keyword>
<dbReference type="InterPro" id="IPR036188">
    <property type="entry name" value="FAD/NAD-bd_sf"/>
</dbReference>
<accession>A0A5E4GPI9</accession>
<organism evidence="5 6">
    <name type="scientific">Prunus dulcis</name>
    <name type="common">Almond</name>
    <name type="synonym">Amygdalus dulcis</name>
    <dbReference type="NCBI Taxonomy" id="3755"/>
    <lineage>
        <taxon>Eukaryota</taxon>
        <taxon>Viridiplantae</taxon>
        <taxon>Streptophyta</taxon>
        <taxon>Embryophyta</taxon>
        <taxon>Tracheophyta</taxon>
        <taxon>Spermatophyta</taxon>
        <taxon>Magnoliopsida</taxon>
        <taxon>eudicotyledons</taxon>
        <taxon>Gunneridae</taxon>
        <taxon>Pentapetalae</taxon>
        <taxon>rosids</taxon>
        <taxon>fabids</taxon>
        <taxon>Rosales</taxon>
        <taxon>Rosaceae</taxon>
        <taxon>Amygdaloideae</taxon>
        <taxon>Amygdaleae</taxon>
        <taxon>Prunus</taxon>
    </lineage>
</organism>
<proteinExistence type="predicted"/>
<dbReference type="Proteomes" id="UP000327085">
    <property type="component" value="Unassembled WGS sequence"/>
</dbReference>
<dbReference type="InterPro" id="IPR041118">
    <property type="entry name" value="Rx_N"/>
</dbReference>
<gene>
    <name evidence="5" type="ORF">ALMOND_2B014877</name>
</gene>
<keyword evidence="2" id="KW-0547">Nucleotide-binding</keyword>